<dbReference type="InterPro" id="IPR010028">
    <property type="entry name" value="Acid_phosphatase_pln"/>
</dbReference>
<keyword evidence="3" id="KW-0758">Storage protein</keyword>
<name>A0A6J1DPG8_MOMCH</name>
<gene>
    <name evidence="6" type="primary">LOC111021888</name>
</gene>
<evidence type="ECO:0000256" key="4">
    <source>
        <dbReference type="SAM" id="SignalP"/>
    </source>
</evidence>
<evidence type="ECO:0000256" key="3">
    <source>
        <dbReference type="PIRNR" id="PIRNR002674"/>
    </source>
</evidence>
<organism evidence="5 6">
    <name type="scientific">Momordica charantia</name>
    <name type="common">Bitter gourd</name>
    <name type="synonym">Balsam pear</name>
    <dbReference type="NCBI Taxonomy" id="3673"/>
    <lineage>
        <taxon>Eukaryota</taxon>
        <taxon>Viridiplantae</taxon>
        <taxon>Streptophyta</taxon>
        <taxon>Embryophyta</taxon>
        <taxon>Tracheophyta</taxon>
        <taxon>Spermatophyta</taxon>
        <taxon>Magnoliopsida</taxon>
        <taxon>eudicotyledons</taxon>
        <taxon>Gunneridae</taxon>
        <taxon>Pentapetalae</taxon>
        <taxon>rosids</taxon>
        <taxon>fabids</taxon>
        <taxon>Cucurbitales</taxon>
        <taxon>Cucurbitaceae</taxon>
        <taxon>Momordiceae</taxon>
        <taxon>Momordica</taxon>
    </lineage>
</organism>
<reference evidence="6" key="1">
    <citation type="submission" date="2025-08" db="UniProtKB">
        <authorList>
            <consortium name="RefSeq"/>
        </authorList>
    </citation>
    <scope>IDENTIFICATION</scope>
    <source>
        <strain evidence="6">OHB3-1</strain>
    </source>
</reference>
<accession>A0A6J1DPG8</accession>
<proteinExistence type="inferred from homology"/>
<dbReference type="CDD" id="cd07535">
    <property type="entry name" value="HAD_VSP"/>
    <property type="match status" value="1"/>
</dbReference>
<dbReference type="PANTHER" id="PTHR31284">
    <property type="entry name" value="ACID PHOSPHATASE-LIKE PROTEIN"/>
    <property type="match status" value="1"/>
</dbReference>
<evidence type="ECO:0000256" key="2">
    <source>
        <dbReference type="ARBA" id="ARBA00023180"/>
    </source>
</evidence>
<dbReference type="OrthoDB" id="59415at2759"/>
<dbReference type="PANTHER" id="PTHR31284:SF10">
    <property type="entry name" value="ACID PHOSPHATASE-LIKE PROTEIN"/>
    <property type="match status" value="1"/>
</dbReference>
<dbReference type="InterPro" id="IPR014403">
    <property type="entry name" value="APS1/VSP"/>
</dbReference>
<dbReference type="RefSeq" id="XP_022154691.1">
    <property type="nucleotide sequence ID" value="XM_022298999.1"/>
</dbReference>
<keyword evidence="1 4" id="KW-0732">Signal</keyword>
<feature type="chain" id="PRO_5026774322" evidence="4">
    <location>
        <begin position="25"/>
        <end position="257"/>
    </location>
</feature>
<dbReference type="Pfam" id="PF03767">
    <property type="entry name" value="Acid_phosphat_B"/>
    <property type="match status" value="1"/>
</dbReference>
<sequence>MASSTTSVLSLLLLVFCTAAASSAATIRMYPKEHVVLPDGDPSCESWKFAVEVNAAGAWNSVPRPCVQFVRDYFNGDRYLSDSEAVADYSLSFANSLNVAGDGGKDAWVFDVDETLLSNLPYYRTHGFGSEPYNDTSFNEWVNEGVAPALPASLRLFNKVKGLGIKIFLLTGRPEAQRAITQQNLLDAGYSGWEKLILRGADDEGKKAIAYKSEKRSELEEEGYIIQGSSGDQWSDLVGYALSKRSFKLPNPMYYIP</sequence>
<keyword evidence="5" id="KW-1185">Reference proteome</keyword>
<dbReference type="AlphaFoldDB" id="A0A6J1DPG8"/>
<dbReference type="InterPro" id="IPR036412">
    <property type="entry name" value="HAD-like_sf"/>
</dbReference>
<dbReference type="SUPFAM" id="SSF56784">
    <property type="entry name" value="HAD-like"/>
    <property type="match status" value="1"/>
</dbReference>
<dbReference type="Proteomes" id="UP000504603">
    <property type="component" value="Unplaced"/>
</dbReference>
<evidence type="ECO:0000313" key="5">
    <source>
        <dbReference type="Proteomes" id="UP000504603"/>
    </source>
</evidence>
<dbReference type="KEGG" id="mcha:111021888"/>
<dbReference type="InterPro" id="IPR005519">
    <property type="entry name" value="Acid_phosphat_B-like"/>
</dbReference>
<dbReference type="GO" id="GO:0003993">
    <property type="term" value="F:acid phosphatase activity"/>
    <property type="evidence" value="ECO:0007669"/>
    <property type="project" value="InterPro"/>
</dbReference>
<evidence type="ECO:0000256" key="1">
    <source>
        <dbReference type="ARBA" id="ARBA00022729"/>
    </source>
</evidence>
<comment type="function">
    <text evidence="3">May function as somatic storage protein during early seedling development.</text>
</comment>
<dbReference type="GeneID" id="111021888"/>
<feature type="signal peptide" evidence="4">
    <location>
        <begin position="1"/>
        <end position="24"/>
    </location>
</feature>
<keyword evidence="2" id="KW-0325">Glycoprotein</keyword>
<dbReference type="PIRSF" id="PIRSF002674">
    <property type="entry name" value="VSP"/>
    <property type="match status" value="1"/>
</dbReference>
<dbReference type="InterPro" id="IPR023214">
    <property type="entry name" value="HAD_sf"/>
</dbReference>
<dbReference type="GO" id="GO:0045735">
    <property type="term" value="F:nutrient reservoir activity"/>
    <property type="evidence" value="ECO:0007669"/>
    <property type="project" value="UniProtKB-UniRule"/>
</dbReference>
<protein>
    <submittedName>
        <fullName evidence="6">Acid phosphatase 1-like</fullName>
    </submittedName>
</protein>
<comment type="similarity">
    <text evidence="3">Belongs to the APS1/VSP family.</text>
</comment>
<dbReference type="NCBIfam" id="TIGR01675">
    <property type="entry name" value="plant-AP"/>
    <property type="match status" value="1"/>
</dbReference>
<dbReference type="Gene3D" id="3.40.50.1000">
    <property type="entry name" value="HAD superfamily/HAD-like"/>
    <property type="match status" value="1"/>
</dbReference>
<evidence type="ECO:0000313" key="6">
    <source>
        <dbReference type="RefSeq" id="XP_022154691.1"/>
    </source>
</evidence>